<name>A0ABQ7QA62_PLUXY</name>
<proteinExistence type="predicted"/>
<accession>A0ABQ7QA62</accession>
<sequence>MADLWPASTAGDEEKTRVMRDRLRELKIVDNFLFFFSVFGVNFYNTIPLTISLKSFFSESENLYMYPLQMWIPFTTTTVLQYVIVSTVQITFLLLND</sequence>
<keyword evidence="1" id="KW-1133">Transmembrane helix</keyword>
<evidence type="ECO:0000313" key="2">
    <source>
        <dbReference type="EMBL" id="KAG7302127.1"/>
    </source>
</evidence>
<gene>
    <name evidence="2" type="ORF">JYU34_013595</name>
</gene>
<reference evidence="2 3" key="1">
    <citation type="submission" date="2021-06" db="EMBL/GenBank/DDBJ databases">
        <title>A haploid diamondback moth (Plutella xylostella L.) genome assembly resolves 31 chromosomes and identifies a diamide resistance mutation.</title>
        <authorList>
            <person name="Ward C.M."/>
            <person name="Perry K.D."/>
            <person name="Baker G."/>
            <person name="Powis K."/>
            <person name="Heckel D.G."/>
            <person name="Baxter S.W."/>
        </authorList>
    </citation>
    <scope>NUCLEOTIDE SEQUENCE [LARGE SCALE GENOMIC DNA]</scope>
    <source>
        <strain evidence="2 3">LV</strain>
        <tissue evidence="2">Single pupa</tissue>
    </source>
</reference>
<organism evidence="2 3">
    <name type="scientific">Plutella xylostella</name>
    <name type="common">Diamondback moth</name>
    <name type="synonym">Plutella maculipennis</name>
    <dbReference type="NCBI Taxonomy" id="51655"/>
    <lineage>
        <taxon>Eukaryota</taxon>
        <taxon>Metazoa</taxon>
        <taxon>Ecdysozoa</taxon>
        <taxon>Arthropoda</taxon>
        <taxon>Hexapoda</taxon>
        <taxon>Insecta</taxon>
        <taxon>Pterygota</taxon>
        <taxon>Neoptera</taxon>
        <taxon>Endopterygota</taxon>
        <taxon>Lepidoptera</taxon>
        <taxon>Glossata</taxon>
        <taxon>Ditrysia</taxon>
        <taxon>Yponomeutoidea</taxon>
        <taxon>Plutellidae</taxon>
        <taxon>Plutella</taxon>
    </lineage>
</organism>
<evidence type="ECO:0000256" key="1">
    <source>
        <dbReference type="SAM" id="Phobius"/>
    </source>
</evidence>
<keyword evidence="1" id="KW-0472">Membrane</keyword>
<evidence type="ECO:0000313" key="3">
    <source>
        <dbReference type="Proteomes" id="UP000823941"/>
    </source>
</evidence>
<dbReference type="EMBL" id="JAHIBW010000018">
    <property type="protein sequence ID" value="KAG7302127.1"/>
    <property type="molecule type" value="Genomic_DNA"/>
</dbReference>
<dbReference type="Proteomes" id="UP000823941">
    <property type="component" value="Chromosome 18"/>
</dbReference>
<comment type="caution">
    <text evidence="2">The sequence shown here is derived from an EMBL/GenBank/DDBJ whole genome shotgun (WGS) entry which is preliminary data.</text>
</comment>
<feature type="transmembrane region" description="Helical" evidence="1">
    <location>
        <begin position="32"/>
        <end position="51"/>
    </location>
</feature>
<protein>
    <submittedName>
        <fullName evidence="2">Uncharacterized protein</fullName>
    </submittedName>
</protein>
<feature type="transmembrane region" description="Helical" evidence="1">
    <location>
        <begin position="71"/>
        <end position="95"/>
    </location>
</feature>
<keyword evidence="1" id="KW-0812">Transmembrane</keyword>
<keyword evidence="3" id="KW-1185">Reference proteome</keyword>